<dbReference type="GO" id="GO:0006633">
    <property type="term" value="P:fatty acid biosynthetic process"/>
    <property type="evidence" value="ECO:0007669"/>
    <property type="project" value="TreeGrafter"/>
</dbReference>
<dbReference type="Gene3D" id="3.10.129.110">
    <property type="entry name" value="Polyketide synthase dehydratase"/>
    <property type="match status" value="1"/>
</dbReference>
<dbReference type="InterPro" id="IPR049552">
    <property type="entry name" value="PKS_DH_N"/>
</dbReference>
<accession>A0A9W5YPQ9</accession>
<evidence type="ECO:0000256" key="6">
    <source>
        <dbReference type="ARBA" id="ARBA00023315"/>
    </source>
</evidence>
<evidence type="ECO:0000259" key="10">
    <source>
        <dbReference type="PROSITE" id="PS52019"/>
    </source>
</evidence>
<dbReference type="Gene3D" id="1.10.1200.10">
    <property type="entry name" value="ACP-like"/>
    <property type="match status" value="1"/>
</dbReference>
<dbReference type="InterPro" id="IPR057326">
    <property type="entry name" value="KR_dom"/>
</dbReference>
<feature type="domain" description="Ketosynthase family 3 (KS3)" evidence="9">
    <location>
        <begin position="22"/>
        <end position="442"/>
    </location>
</feature>
<sequence>MSSSTDAESITTGTNGSALGRPSPIAICGMAVRLPGGISNDKEFWEFLLAKRDARSRVPSSRYEVSSYHCESGRPGTTKTEQGYFLDESVDLGTLDTSFFSFTKHELEYIDPQQRQVLEVVRECFDSAGEINYRGRDIGCFGGSFGDDWFENLTRDEQMYGKYPLMIGGDYDIPNRISYEYDLRGPSMSVRTACSSSLVALHQACLAIERGDCSAAIVAGYNIILTPTMTLVMSAKGVLSPDGSCKSFDASADGYARGEAVNAIYIKPLKDALRDGNPIRAVIRGSAVNSDGKTSGITVPSESAQQDVIQKAYRAAGISNLSRTGFVECHGTGTTVGDPIEVMAIANTFGDQGMYIGSVKPNVGHSEGASGLTSLIKAVMAIEHRTIPPNIKFHTPNPKIPFEAKRIKVPVDATPWPEDRSIRASVNSFGLGGVNAHVVLESADNFTPPTSPLLEEDVPVPRLLFFSANTQASLDTMVQQNIAFLTRHPGSLRDLAYTLGARREHLPFRAASIIHSDLSATTASFGKAPVTPPDLVMVFAGQGSQWPTMGFELYKCNATFRKSLLKLDGLLQNLSDAPSWSIIEEISKDDVSSNLYVSSYSQPICTAVQIALVDVLFELNIMPHAVIGHSSGELAAAYAAGRLTAGQALTSAFYRGNMAEKVPRAGCMAAVGMGIDETRPFLRPGVVIACENSPSSVTLSGDIGEVHHVILAIKASRPEVLARQLKSDTAYHSHHMRAVGDAYHSLIEPFFGDIPEPKSHKAHFYSTLKGDILGEGETVGSRYWQSNLESPVLFHTALEKLVTRQRNRQLLFLEVSPHSTLAGPIRQTLDRAQVSYPYVPCLVRNKNCAESFLSATAQLYSQSYPLDFTILTNPDRKARVLTEVPTYPWQHNYSGLYAPRHNQEWRFCRQPRHELLGIRVVDTTDHEPSWRNMLYPEQVSWLRDHRVSGNIVFPAAGYILMVGEAVKQIAPIAAGFVVRNMLLTTAMILTESTPTEIVTSLRRHRLSNRWTFTISSHNGTTWIEHCSGEAARGHSLTLAQGRPPNTLPRVIDVPSWYKTLDRGGLQFGPAFQGMESISCSTTANVASGKVVSTLNDSTYYPVHPTKLDAFLHSVYCAVYKGLDWQVEMLPVPTSIAEISIVDCASDLTVTSWADVSRKDAIHVHAEAFGSDGALVLRIQEATLKPLGASQSVFVEDDSKRGARFVWRPSIEFLRLADLIHTPPNWVEQTMLLNGLTSMCVEEALFRLERQGISSSIPHLRKYQRWLQLQPKPTSRQCFESLVQQTLATSAAPCARAMVKVLDSLIPICKGEVEALEVLMGDDTLAEIYNYVNQIDRAPFLSFLGHYQPQQRILEIGAGTGGTTAKILSQTRHSTYTFTDISAAFFPAAKERFKSQPNMTFKALDITQDPLSQGFEPESFDLIVAANVLHATPVLYQTLTNVRKLLHPQGKLLLEEICGEAKFSNFITGLLPGWWVGEADGRPDEPYISPERWEKVLSAAGFNGLNDVAFDAPPPLHNSAFMLASPCLSGNPSRGRITLISDPASSDTAVQMQKQFGSRGYTVGIQGLEEPLPDGGDALVLLDTASPFFAELSADTLSKFQSFLRELQQSHSGALWATQSIQIGCADPRFAFTVGVARTVRSEFGIDLATCEVDNLKSTSMSLLIDVFEQFHNRVHRQDTYREYEYVIWEDKVHIGRLFPFSVRDELREIGKADVDLEDSRLTIDVGTPGILESIVWVARQKEHGHLLNDEVEIEVDTAGVNFKDILISLGILELPSASMGLECSGIVTRVGKQVRDFSLGDRVLALGPGAFATSIILPASRCIRLPESLSLEDAATMPLVFSTVIHGLCDVGQLKASQTVLIHAGSGGIGLAAIQISQMIGAIIYVTVGNEAKADYLTTSYGIPRDHIFNSRDSSFLGEIMKSTKGQGVDLVLNSLSGDLFQASCQCVAKCGKLVNLAKSSNLNHGQLSMSTFHPNMAYNVIDIIDYIDCKPGEGKRLLGTIVDLYTQGHIQPITPIQTFPANDIKRCFAYMQTGHHIGKLRLSMKSHETPVEPSFLPKTMSFRGDASYLLVGGLGGLGSGMARWMVEHGARHLVFLSRSADSEQNHQLFIELESQGCTITAVKGSVCVLADVQKGISLTTNLKGILNISMVLQDTSLLRMSLDDWSAATGPKVQGTWNLHEASACHDLDFFLLFSSMGGIFGIPGQTNYAAANTFMDAFVQFRHRSHLPAAVIDIGAVESIGHVANNPEILEQIKVLDCCRMTQRDLFNAVTIAISHSLPAHDHDRNSYANPAQFITGFRDTSSILDSSSGKATFCDRRLAPFVSNGTDTGPISEKTSTDKLKHFVSMATSDSSVLSDSSATEFVGKEISKWVFDLLMKPVDDDLEIDLSRSLVDVGLDSLAAVEMRSWLKASVGLDVSVLEIMAFPSLAAMGEHVVQELIRKLSHTV</sequence>
<keyword evidence="4" id="KW-0521">NADP</keyword>
<dbReference type="Pfam" id="PF21089">
    <property type="entry name" value="PKS_DH_N"/>
    <property type="match status" value="1"/>
</dbReference>
<dbReference type="InterPro" id="IPR020807">
    <property type="entry name" value="PKS_DH"/>
</dbReference>
<dbReference type="Gene3D" id="3.90.180.10">
    <property type="entry name" value="Medium-chain alcohol dehydrogenases, catalytic domain"/>
    <property type="match status" value="1"/>
</dbReference>
<evidence type="ECO:0000256" key="3">
    <source>
        <dbReference type="ARBA" id="ARBA00022679"/>
    </source>
</evidence>
<proteinExistence type="predicted"/>
<dbReference type="SUPFAM" id="SSF53901">
    <property type="entry name" value="Thiolase-like"/>
    <property type="match status" value="1"/>
</dbReference>
<dbReference type="SMART" id="SM00826">
    <property type="entry name" value="PKS_DH"/>
    <property type="match status" value="1"/>
</dbReference>
<dbReference type="EMBL" id="BROQ01000025">
    <property type="protein sequence ID" value="GKZ20051.1"/>
    <property type="molecule type" value="Genomic_DNA"/>
</dbReference>
<dbReference type="Gene3D" id="3.40.50.720">
    <property type="entry name" value="NAD(P)-binding Rossmann-like Domain"/>
    <property type="match status" value="2"/>
</dbReference>
<evidence type="ECO:0000256" key="1">
    <source>
        <dbReference type="ARBA" id="ARBA00022450"/>
    </source>
</evidence>
<dbReference type="PROSITE" id="PS00012">
    <property type="entry name" value="PHOSPHOPANTETHEINE"/>
    <property type="match status" value="1"/>
</dbReference>
<evidence type="ECO:0000259" key="9">
    <source>
        <dbReference type="PROSITE" id="PS52004"/>
    </source>
</evidence>
<dbReference type="GO" id="GO:0004312">
    <property type="term" value="F:fatty acid synthase activity"/>
    <property type="evidence" value="ECO:0007669"/>
    <property type="project" value="TreeGrafter"/>
</dbReference>
<evidence type="ECO:0000313" key="11">
    <source>
        <dbReference type="EMBL" id="GKZ20051.1"/>
    </source>
</evidence>
<dbReference type="PANTHER" id="PTHR43775">
    <property type="entry name" value="FATTY ACID SYNTHASE"/>
    <property type="match status" value="1"/>
</dbReference>
<dbReference type="InterPro" id="IPR020843">
    <property type="entry name" value="ER"/>
</dbReference>
<dbReference type="SMART" id="SM00825">
    <property type="entry name" value="PKS_KS"/>
    <property type="match status" value="1"/>
</dbReference>
<feature type="active site" description="Proton acceptor; for dehydratase activity" evidence="7">
    <location>
        <position position="945"/>
    </location>
</feature>
<evidence type="ECO:0000256" key="2">
    <source>
        <dbReference type="ARBA" id="ARBA00022553"/>
    </source>
</evidence>
<dbReference type="SUPFAM" id="SSF53335">
    <property type="entry name" value="S-adenosyl-L-methionine-dependent methyltransferases"/>
    <property type="match status" value="1"/>
</dbReference>
<dbReference type="InterPro" id="IPR016039">
    <property type="entry name" value="Thiolase-like"/>
</dbReference>
<dbReference type="Pfam" id="PF08242">
    <property type="entry name" value="Methyltransf_12"/>
    <property type="match status" value="1"/>
</dbReference>
<dbReference type="Pfam" id="PF08659">
    <property type="entry name" value="KR"/>
    <property type="match status" value="1"/>
</dbReference>
<dbReference type="SUPFAM" id="SSF50129">
    <property type="entry name" value="GroES-like"/>
    <property type="match status" value="1"/>
</dbReference>
<keyword evidence="1" id="KW-0596">Phosphopantetheine</keyword>
<organism evidence="11 12">
    <name type="scientific">Aspergillus brasiliensis</name>
    <dbReference type="NCBI Taxonomy" id="319629"/>
    <lineage>
        <taxon>Eukaryota</taxon>
        <taxon>Fungi</taxon>
        <taxon>Dikarya</taxon>
        <taxon>Ascomycota</taxon>
        <taxon>Pezizomycotina</taxon>
        <taxon>Eurotiomycetes</taxon>
        <taxon>Eurotiomycetidae</taxon>
        <taxon>Eurotiales</taxon>
        <taxon>Aspergillaceae</taxon>
        <taxon>Aspergillus</taxon>
        <taxon>Aspergillus subgen. Circumdati</taxon>
    </lineage>
</organism>
<dbReference type="CDD" id="cd05195">
    <property type="entry name" value="enoyl_red"/>
    <property type="match status" value="1"/>
</dbReference>
<dbReference type="Pfam" id="PF08240">
    <property type="entry name" value="ADH_N"/>
    <property type="match status" value="1"/>
</dbReference>
<dbReference type="InterPro" id="IPR014031">
    <property type="entry name" value="Ketoacyl_synth_C"/>
</dbReference>
<evidence type="ECO:0000256" key="5">
    <source>
        <dbReference type="ARBA" id="ARBA00023268"/>
    </source>
</evidence>
<dbReference type="InterPro" id="IPR036736">
    <property type="entry name" value="ACP-like_sf"/>
</dbReference>
<keyword evidence="6" id="KW-0012">Acyltransferase</keyword>
<dbReference type="InterPro" id="IPR016036">
    <property type="entry name" value="Malonyl_transacylase_ACP-bd"/>
</dbReference>
<dbReference type="InterPro" id="IPR013968">
    <property type="entry name" value="PKS_KR"/>
</dbReference>
<evidence type="ECO:0000313" key="12">
    <source>
        <dbReference type="Proteomes" id="UP001143548"/>
    </source>
</evidence>
<feature type="region of interest" description="N-terminal hotdog fold" evidence="7">
    <location>
        <begin position="913"/>
        <end position="1037"/>
    </location>
</feature>
<dbReference type="InterPro" id="IPR036291">
    <property type="entry name" value="NAD(P)-bd_dom_sf"/>
</dbReference>
<dbReference type="InterPro" id="IPR020806">
    <property type="entry name" value="PKS_PP-bd"/>
</dbReference>
<dbReference type="SUPFAM" id="SSF55048">
    <property type="entry name" value="Probable ACP-binding domain of malonyl-CoA ACP transacylase"/>
    <property type="match status" value="1"/>
</dbReference>
<dbReference type="InterPro" id="IPR013154">
    <property type="entry name" value="ADH-like_N"/>
</dbReference>
<dbReference type="InterPro" id="IPR050091">
    <property type="entry name" value="PKS_NRPS_Biosynth_Enz"/>
</dbReference>
<dbReference type="PROSITE" id="PS50075">
    <property type="entry name" value="CARRIER"/>
    <property type="match status" value="1"/>
</dbReference>
<dbReference type="InterPro" id="IPR016035">
    <property type="entry name" value="Acyl_Trfase/lysoPLipase"/>
</dbReference>
<dbReference type="Gene3D" id="3.30.70.3290">
    <property type="match status" value="1"/>
</dbReference>
<feature type="region of interest" description="C-terminal hotdog fold" evidence="7">
    <location>
        <begin position="1048"/>
        <end position="1192"/>
    </location>
</feature>
<dbReference type="SMART" id="SM00823">
    <property type="entry name" value="PKS_PP"/>
    <property type="match status" value="1"/>
</dbReference>
<dbReference type="Pfam" id="PF00109">
    <property type="entry name" value="ketoacyl-synt"/>
    <property type="match status" value="1"/>
</dbReference>
<dbReference type="PANTHER" id="PTHR43775:SF28">
    <property type="entry name" value="SYNTHASE, PUTATIVE-RELATED"/>
    <property type="match status" value="1"/>
</dbReference>
<keyword evidence="2" id="KW-0597">Phosphoprotein</keyword>
<dbReference type="PROSITE" id="PS52019">
    <property type="entry name" value="PKS_MFAS_DH"/>
    <property type="match status" value="1"/>
</dbReference>
<reference evidence="11" key="1">
    <citation type="submission" date="2022-07" db="EMBL/GenBank/DDBJ databases">
        <title>Taxonomy of Aspergillus series Nigri: significant species reduction supported by multi-species coalescent approaches.</title>
        <authorList>
            <person name="Bian C."/>
            <person name="Kusuya Y."/>
            <person name="Sklenar F."/>
            <person name="D'hooge E."/>
            <person name="Yaguchi T."/>
            <person name="Takahashi H."/>
            <person name="Hubka V."/>
        </authorList>
    </citation>
    <scope>NUCLEOTIDE SEQUENCE</scope>
    <source>
        <strain evidence="11">CBS 733.88</strain>
    </source>
</reference>
<dbReference type="Gene3D" id="3.40.50.150">
    <property type="entry name" value="Vaccinia Virus protein VP39"/>
    <property type="match status" value="1"/>
</dbReference>
<dbReference type="Pfam" id="PF16197">
    <property type="entry name" value="KAsynt_C_assoc"/>
    <property type="match status" value="1"/>
</dbReference>
<dbReference type="PROSITE" id="PS52004">
    <property type="entry name" value="KS3_2"/>
    <property type="match status" value="1"/>
</dbReference>
<dbReference type="InterPro" id="IPR049551">
    <property type="entry name" value="PKS_DH_C"/>
</dbReference>
<dbReference type="InterPro" id="IPR042104">
    <property type="entry name" value="PKS_dehydratase_sf"/>
</dbReference>
<dbReference type="GO" id="GO:0016491">
    <property type="term" value="F:oxidoreductase activity"/>
    <property type="evidence" value="ECO:0007669"/>
    <property type="project" value="InterPro"/>
</dbReference>
<dbReference type="Gene3D" id="3.40.47.10">
    <property type="match status" value="1"/>
</dbReference>
<gene>
    <name evidence="11" type="ORF">AbraCBS73388_005227</name>
</gene>
<dbReference type="InterPro" id="IPR049900">
    <property type="entry name" value="PKS_mFAS_DH"/>
</dbReference>
<dbReference type="CDD" id="cd00833">
    <property type="entry name" value="PKS"/>
    <property type="match status" value="1"/>
</dbReference>
<dbReference type="SMART" id="SM00827">
    <property type="entry name" value="PKS_AT"/>
    <property type="match status" value="1"/>
</dbReference>
<dbReference type="Pfam" id="PF00550">
    <property type="entry name" value="PP-binding"/>
    <property type="match status" value="1"/>
</dbReference>
<dbReference type="SUPFAM" id="SSF52151">
    <property type="entry name" value="FabD/lysophospholipase-like"/>
    <property type="match status" value="1"/>
</dbReference>
<evidence type="ECO:0000256" key="4">
    <source>
        <dbReference type="ARBA" id="ARBA00022857"/>
    </source>
</evidence>
<dbReference type="InterPro" id="IPR001227">
    <property type="entry name" value="Ac_transferase_dom_sf"/>
</dbReference>
<protein>
    <submittedName>
        <fullName evidence="11">Type I Iterative Polyketide synthase (PKS)</fullName>
    </submittedName>
</protein>
<dbReference type="CDD" id="cd02440">
    <property type="entry name" value="AdoMet_MTases"/>
    <property type="match status" value="1"/>
</dbReference>
<dbReference type="Gene3D" id="3.40.366.10">
    <property type="entry name" value="Malonyl-Coenzyme A Acyl Carrier Protein, domain 2"/>
    <property type="match status" value="1"/>
</dbReference>
<dbReference type="SMART" id="SM00829">
    <property type="entry name" value="PKS_ER"/>
    <property type="match status" value="1"/>
</dbReference>
<dbReference type="InterPro" id="IPR009081">
    <property type="entry name" value="PP-bd_ACP"/>
</dbReference>
<dbReference type="InterPro" id="IPR006162">
    <property type="entry name" value="Ppantetheine_attach_site"/>
</dbReference>
<dbReference type="Pfam" id="PF13602">
    <property type="entry name" value="ADH_zinc_N_2"/>
    <property type="match status" value="1"/>
</dbReference>
<dbReference type="InterPro" id="IPR032821">
    <property type="entry name" value="PKS_assoc"/>
</dbReference>
<dbReference type="Pfam" id="PF14765">
    <property type="entry name" value="PS-DH"/>
    <property type="match status" value="1"/>
</dbReference>
<dbReference type="SUPFAM" id="SSF51735">
    <property type="entry name" value="NAD(P)-binding Rossmann-fold domains"/>
    <property type="match status" value="2"/>
</dbReference>
<dbReference type="InterPro" id="IPR011032">
    <property type="entry name" value="GroES-like_sf"/>
</dbReference>
<comment type="caution">
    <text evidence="11">The sequence shown here is derived from an EMBL/GenBank/DDBJ whole genome shotgun (WGS) entry which is preliminary data.</text>
</comment>
<keyword evidence="5" id="KW-0511">Multifunctional enzyme</keyword>
<dbReference type="GO" id="GO:0031177">
    <property type="term" value="F:phosphopantetheine binding"/>
    <property type="evidence" value="ECO:0007669"/>
    <property type="project" value="InterPro"/>
</dbReference>
<keyword evidence="3" id="KW-0808">Transferase</keyword>
<dbReference type="InterPro" id="IPR014043">
    <property type="entry name" value="Acyl_transferase_dom"/>
</dbReference>
<dbReference type="InterPro" id="IPR014030">
    <property type="entry name" value="Ketoacyl_synth_N"/>
</dbReference>
<dbReference type="InterPro" id="IPR029063">
    <property type="entry name" value="SAM-dependent_MTases_sf"/>
</dbReference>
<dbReference type="InterPro" id="IPR020841">
    <property type="entry name" value="PKS_Beta-ketoAc_synthase_dom"/>
</dbReference>
<feature type="domain" description="PKS/mFAS DH" evidence="10">
    <location>
        <begin position="913"/>
        <end position="1192"/>
    </location>
</feature>
<dbReference type="Pfam" id="PF02801">
    <property type="entry name" value="Ketoacyl-synt_C"/>
    <property type="match status" value="1"/>
</dbReference>
<dbReference type="SUPFAM" id="SSF47336">
    <property type="entry name" value="ACP-like"/>
    <property type="match status" value="1"/>
</dbReference>
<dbReference type="Proteomes" id="UP001143548">
    <property type="component" value="Unassembled WGS sequence"/>
</dbReference>
<feature type="domain" description="Carrier" evidence="8">
    <location>
        <begin position="2360"/>
        <end position="2441"/>
    </location>
</feature>
<dbReference type="SMART" id="SM00822">
    <property type="entry name" value="PKS_KR"/>
    <property type="match status" value="1"/>
</dbReference>
<dbReference type="GO" id="GO:0044550">
    <property type="term" value="P:secondary metabolite biosynthetic process"/>
    <property type="evidence" value="ECO:0007669"/>
    <property type="project" value="TreeGrafter"/>
</dbReference>
<evidence type="ECO:0000259" key="8">
    <source>
        <dbReference type="PROSITE" id="PS50075"/>
    </source>
</evidence>
<name>A0A9W5YPQ9_9EURO</name>
<dbReference type="InterPro" id="IPR013217">
    <property type="entry name" value="Methyltransf_12"/>
</dbReference>
<dbReference type="Pfam" id="PF00698">
    <property type="entry name" value="Acyl_transf_1"/>
    <property type="match status" value="1"/>
</dbReference>
<evidence type="ECO:0000256" key="7">
    <source>
        <dbReference type="PROSITE-ProRule" id="PRU01363"/>
    </source>
</evidence>
<feature type="active site" description="Proton donor; for dehydratase activity" evidence="7">
    <location>
        <position position="1108"/>
    </location>
</feature>